<feature type="chain" id="PRO_5009816649" description="Lipoprotein" evidence="1">
    <location>
        <begin position="18"/>
        <end position="225"/>
    </location>
</feature>
<organism evidence="2 3">
    <name type="scientific">Bordetella trematum</name>
    <dbReference type="NCBI Taxonomy" id="123899"/>
    <lineage>
        <taxon>Bacteria</taxon>
        <taxon>Pseudomonadati</taxon>
        <taxon>Pseudomonadota</taxon>
        <taxon>Betaproteobacteria</taxon>
        <taxon>Burkholderiales</taxon>
        <taxon>Alcaligenaceae</taxon>
        <taxon>Bordetella</taxon>
    </lineage>
</organism>
<dbReference type="GeneID" id="56591548"/>
<evidence type="ECO:0008006" key="4">
    <source>
        <dbReference type="Google" id="ProtNLM"/>
    </source>
</evidence>
<dbReference type="RefSeq" id="WP_127070833.1">
    <property type="nucleotide sequence ID" value="NZ_CP016340.1"/>
</dbReference>
<dbReference type="EMBL" id="LT546645">
    <property type="protein sequence ID" value="SAI73396.1"/>
    <property type="molecule type" value="Genomic_DNA"/>
</dbReference>
<dbReference type="KEGG" id="btrm:SAMEA390648703685"/>
<keyword evidence="3" id="KW-1185">Reference proteome</keyword>
<dbReference type="AlphaFoldDB" id="A0A157QXM8"/>
<evidence type="ECO:0000256" key="1">
    <source>
        <dbReference type="SAM" id="SignalP"/>
    </source>
</evidence>
<accession>A0A157QXM8</accession>
<proteinExistence type="predicted"/>
<evidence type="ECO:0000313" key="2">
    <source>
        <dbReference type="EMBL" id="SAI73396.1"/>
    </source>
</evidence>
<gene>
    <name evidence="2" type="ORF">SAMEA3906487_03685</name>
</gene>
<sequence length="225" mass="25153">MKTILSLLGAAAISALAGCASVPGTQDSEDFATLKRGYHPPTSSEQAYTHADTLLRKRGTPVYVAVRMGGNSSGMVNIDPSRTRPWQEFVALNTGRDNVRPFTNNQGFIYTFFYDHEPNRAAQQQEGMVQRYSANLYLSYVLPDGKRIDMGDTRALLDTACLNLDVIYQYMGRELIGVLHKRRTENSPYVRADDGEFFPIPWESEEFKSLCARPTSPNSPFAPRS</sequence>
<keyword evidence="1" id="KW-0732">Signal</keyword>
<reference evidence="2 3" key="1">
    <citation type="submission" date="2016-04" db="EMBL/GenBank/DDBJ databases">
        <authorList>
            <consortium name="Pathogen Informatics"/>
        </authorList>
    </citation>
    <scope>NUCLEOTIDE SEQUENCE [LARGE SCALE GENOMIC DNA]</scope>
    <source>
        <strain evidence="2 3">H044680328</strain>
    </source>
</reference>
<evidence type="ECO:0000313" key="3">
    <source>
        <dbReference type="Proteomes" id="UP000076825"/>
    </source>
</evidence>
<feature type="signal peptide" evidence="1">
    <location>
        <begin position="1"/>
        <end position="17"/>
    </location>
</feature>
<name>A0A157QXM8_9BORD</name>
<dbReference type="PROSITE" id="PS51257">
    <property type="entry name" value="PROKAR_LIPOPROTEIN"/>
    <property type="match status" value="1"/>
</dbReference>
<dbReference type="Proteomes" id="UP000076825">
    <property type="component" value="Chromosome 1"/>
</dbReference>
<protein>
    <recommendedName>
        <fullName evidence="4">Lipoprotein</fullName>
    </recommendedName>
</protein>